<dbReference type="AlphaFoldDB" id="A0A4W3IVD9"/>
<reference evidence="17" key="4">
    <citation type="submission" date="2025-08" db="UniProtKB">
        <authorList>
            <consortium name="Ensembl"/>
        </authorList>
    </citation>
    <scope>IDENTIFICATION</scope>
</reference>
<evidence type="ECO:0000313" key="17">
    <source>
        <dbReference type="Ensembl" id="ENSCMIP00000031341.1"/>
    </source>
</evidence>
<evidence type="ECO:0000256" key="2">
    <source>
        <dbReference type="ARBA" id="ARBA00004653"/>
    </source>
</evidence>
<keyword evidence="6" id="KW-0333">Golgi apparatus</keyword>
<feature type="compositionally biased region" description="Polar residues" evidence="15">
    <location>
        <begin position="742"/>
        <end position="753"/>
    </location>
</feature>
<reference evidence="18" key="1">
    <citation type="journal article" date="2006" name="Science">
        <title>Ancient noncoding elements conserved in the human genome.</title>
        <authorList>
            <person name="Venkatesh B."/>
            <person name="Kirkness E.F."/>
            <person name="Loh Y.H."/>
            <person name="Halpern A.L."/>
            <person name="Lee A.P."/>
            <person name="Johnson J."/>
            <person name="Dandona N."/>
            <person name="Viswanathan L.D."/>
            <person name="Tay A."/>
            <person name="Venter J.C."/>
            <person name="Strausberg R.L."/>
            <person name="Brenner S."/>
        </authorList>
    </citation>
    <scope>NUCLEOTIDE SEQUENCE [LARGE SCALE GENOMIC DNA]</scope>
</reference>
<name>A0A4W3IVD9_CALMI</name>
<evidence type="ECO:0000256" key="1">
    <source>
        <dbReference type="ARBA" id="ARBA00004225"/>
    </source>
</evidence>
<evidence type="ECO:0000256" key="4">
    <source>
        <dbReference type="ARBA" id="ARBA00022692"/>
    </source>
</evidence>
<dbReference type="GO" id="GO:0000139">
    <property type="term" value="C:Golgi membrane"/>
    <property type="evidence" value="ECO:0007669"/>
    <property type="project" value="UniProtKB-SubCell"/>
</dbReference>
<feature type="region of interest" description="Disordered" evidence="15">
    <location>
        <begin position="437"/>
        <end position="524"/>
    </location>
</feature>
<feature type="domain" description="Palmitoyltransferase DHHC" evidence="16">
    <location>
        <begin position="163"/>
        <end position="283"/>
    </location>
</feature>
<comment type="subcellular location">
    <subcellularLocation>
        <location evidence="2">Golgi apparatus membrane</location>
        <topology evidence="2">Multi-pass membrane protein</topology>
    </subcellularLocation>
    <subcellularLocation>
        <location evidence="1">Mitochondrion membrane</location>
        <topology evidence="1">Multi-pass membrane protein</topology>
    </subcellularLocation>
</comment>
<evidence type="ECO:0000259" key="16">
    <source>
        <dbReference type="Pfam" id="PF01529"/>
    </source>
</evidence>
<evidence type="ECO:0000256" key="13">
    <source>
        <dbReference type="ARBA" id="ARBA00047790"/>
    </source>
</evidence>
<keyword evidence="4 14" id="KW-0812">Transmembrane</keyword>
<keyword evidence="10" id="KW-0449">Lipoprotein</keyword>
<feature type="compositionally biased region" description="Low complexity" evidence="15">
    <location>
        <begin position="480"/>
        <end position="496"/>
    </location>
</feature>
<evidence type="ECO:0000256" key="14">
    <source>
        <dbReference type="RuleBase" id="RU079119"/>
    </source>
</evidence>
<comment type="domain">
    <text evidence="14">The DHHC domain is required for palmitoyltransferase activity.</text>
</comment>
<protein>
    <recommendedName>
        <fullName evidence="14">Palmitoyltransferase</fullName>
        <ecNumber evidence="14">2.3.1.225</ecNumber>
    </recommendedName>
</protein>
<dbReference type="STRING" id="7868.ENSCMIP00000031341"/>
<dbReference type="Ensembl" id="ENSCMIT00000031818.1">
    <property type="protein sequence ID" value="ENSCMIP00000031341.1"/>
    <property type="gene ID" value="ENSCMIG00000013450.1"/>
</dbReference>
<evidence type="ECO:0000256" key="3">
    <source>
        <dbReference type="ARBA" id="ARBA00022679"/>
    </source>
</evidence>
<evidence type="ECO:0000256" key="11">
    <source>
        <dbReference type="ARBA" id="ARBA00023315"/>
    </source>
</evidence>
<keyword evidence="5 14" id="KW-1133">Transmembrane helix</keyword>
<dbReference type="GeneTree" id="ENSGT00940000158044"/>
<dbReference type="GO" id="GO:0019706">
    <property type="term" value="F:protein-cysteine S-palmitoyltransferase activity"/>
    <property type="evidence" value="ECO:0007669"/>
    <property type="project" value="UniProtKB-EC"/>
</dbReference>
<dbReference type="FunCoup" id="A0A4W3IVD9">
    <property type="interactions" value="146"/>
</dbReference>
<evidence type="ECO:0000256" key="10">
    <source>
        <dbReference type="ARBA" id="ARBA00023288"/>
    </source>
</evidence>
<evidence type="ECO:0000256" key="9">
    <source>
        <dbReference type="ARBA" id="ARBA00023139"/>
    </source>
</evidence>
<comment type="catalytic activity">
    <reaction evidence="13">
        <text>L-cysteinyl-[protein] + hexadecanoyl-CoA = S-hexadecanoyl-L-cysteinyl-[protein] + CoA</text>
        <dbReference type="Rhea" id="RHEA:36683"/>
        <dbReference type="Rhea" id="RHEA-COMP:10131"/>
        <dbReference type="Rhea" id="RHEA-COMP:11032"/>
        <dbReference type="ChEBI" id="CHEBI:29950"/>
        <dbReference type="ChEBI" id="CHEBI:57287"/>
        <dbReference type="ChEBI" id="CHEBI:57379"/>
        <dbReference type="ChEBI" id="CHEBI:74151"/>
        <dbReference type="EC" id="2.3.1.225"/>
    </reaction>
    <physiologicalReaction direction="left-to-right" evidence="13">
        <dbReference type="Rhea" id="RHEA:36684"/>
    </physiologicalReaction>
</comment>
<dbReference type="InterPro" id="IPR001594">
    <property type="entry name" value="Palmitoyltrfase_DHHC"/>
</dbReference>
<keyword evidence="11 14" id="KW-0012">Acyltransferase</keyword>
<dbReference type="InParanoid" id="A0A4W3IVD9"/>
<dbReference type="PANTHER" id="PTHR12349:SF1">
    <property type="entry name" value="PALMITOYLTRANSFERASE ZDHHC8"/>
    <property type="match status" value="1"/>
</dbReference>
<sequence>MSIVITFCSRERPSVPLARAVVSRGYPHRGLSVPEERISRFSVTPRRLQVSLQISREQKLSQLAGLAHLPWCGGEMQVVVVVWVSFVMVFNFVSNRCPWLTKEISPAIPLYNGLMFLFVLANFSMATFMDPGIFPRADEDEDKDDDFRAPLYKNVEIKGIQVRMKWCATCHFYRPPRCSHCSVCDNCVEDFDHHCPWVNNCIGRRNYRYFFLFLLSLSTHMVGVFTFGLIYVLNHVEQLADPHTAITMGVMCVAGLFFIPVVGLTGFHIVLVSRGRTTNEQVTGKFRGGVNPFTRGCCGNVEYVLCSPLAPRYMVDPRKKKLIAVKSPFVRPALSERQITVKINDNGIQGNLNRTKSKGSLEALDVQSADVEPPLPPKADPSKYADLKTQLGVSGLSSKPINPSTPAMFKYRPAFSSSGANPKVLYHAASEKISLQEGRNKEVSMGQECGRGHDYRSEPNLDFPDYRSPSLHKSYQSSPLQLDSLSVSSRSLSLKSAPERRGNDKALHHLRSEASSTSSSSNPYRHVFVQNSLSNRNGSLSYDSLLNPPGSQGEGDCVTHSGMVAVGYHSPYLSAKMCQIRGADLLPRQGGRGYSPVHRGGISPHPREPSPVRYDNLSQQIMASIQERKLLEERGKLLHTSPPPDLAFRDGGGYDTVGGYSPRCADTYPGDSARLTVIVGSRYGSRDNMAVRSPLLRSSLSSSLARASRTSSGSLQHADLANNNVQARLSDPARRSPAHQLPPSTLLRSPSYTSHKPLSFVTAMEMSEGSPPPLTAPRYMAHNKINGQPKGFPGASASPTRNSNVKKVSGIGGTTYEISV</sequence>
<evidence type="ECO:0000256" key="15">
    <source>
        <dbReference type="SAM" id="MobiDB-lite"/>
    </source>
</evidence>
<feature type="transmembrane region" description="Helical" evidence="14">
    <location>
        <begin position="66"/>
        <end position="90"/>
    </location>
</feature>
<dbReference type="EC" id="2.3.1.225" evidence="14"/>
<keyword evidence="18" id="KW-1185">Reference proteome</keyword>
<proteinExistence type="inferred from homology"/>
<dbReference type="GO" id="GO:0031966">
    <property type="term" value="C:mitochondrial membrane"/>
    <property type="evidence" value="ECO:0007669"/>
    <property type="project" value="UniProtKB-SubCell"/>
</dbReference>
<organism evidence="17 18">
    <name type="scientific">Callorhinchus milii</name>
    <name type="common">Ghost shark</name>
    <dbReference type="NCBI Taxonomy" id="7868"/>
    <lineage>
        <taxon>Eukaryota</taxon>
        <taxon>Metazoa</taxon>
        <taxon>Chordata</taxon>
        <taxon>Craniata</taxon>
        <taxon>Vertebrata</taxon>
        <taxon>Chondrichthyes</taxon>
        <taxon>Holocephali</taxon>
        <taxon>Chimaeriformes</taxon>
        <taxon>Callorhinchidae</taxon>
        <taxon>Callorhinchus</taxon>
    </lineage>
</organism>
<evidence type="ECO:0000256" key="12">
    <source>
        <dbReference type="ARBA" id="ARBA00023463"/>
    </source>
</evidence>
<reference evidence="17" key="5">
    <citation type="submission" date="2025-09" db="UniProtKB">
        <authorList>
            <consortium name="Ensembl"/>
        </authorList>
    </citation>
    <scope>IDENTIFICATION</scope>
</reference>
<feature type="region of interest" description="Disordered" evidence="15">
    <location>
        <begin position="730"/>
        <end position="753"/>
    </location>
</feature>
<dbReference type="PROSITE" id="PS50216">
    <property type="entry name" value="DHHC"/>
    <property type="match status" value="1"/>
</dbReference>
<feature type="transmembrane region" description="Helical" evidence="14">
    <location>
        <begin position="209"/>
        <end position="233"/>
    </location>
</feature>
<dbReference type="OMA" id="RDCHLGA"/>
<keyword evidence="7" id="KW-0496">Mitochondrion</keyword>
<feature type="transmembrane region" description="Helical" evidence="14">
    <location>
        <begin position="245"/>
        <end position="271"/>
    </location>
</feature>
<comment type="similarity">
    <text evidence="12">Belongs to the DHHC palmitoyltransferase family. ERF2/ZDHHC9 subfamily.</text>
</comment>
<dbReference type="Proteomes" id="UP000314986">
    <property type="component" value="Unassembled WGS sequence"/>
</dbReference>
<keyword evidence="3 14" id="KW-0808">Transferase</keyword>
<accession>A0A4W3IVD9</accession>
<feature type="compositionally biased region" description="Basic and acidic residues" evidence="15">
    <location>
        <begin position="497"/>
        <end position="512"/>
    </location>
</feature>
<feature type="compositionally biased region" description="Basic and acidic residues" evidence="15">
    <location>
        <begin position="450"/>
        <end position="459"/>
    </location>
</feature>
<feature type="transmembrane region" description="Helical" evidence="14">
    <location>
        <begin position="110"/>
        <end position="129"/>
    </location>
</feature>
<reference evidence="18" key="3">
    <citation type="journal article" date="2014" name="Nature">
        <title>Elephant shark genome provides unique insights into gnathostome evolution.</title>
        <authorList>
            <consortium name="International Elephant Shark Genome Sequencing Consortium"/>
            <person name="Venkatesh B."/>
            <person name="Lee A.P."/>
            <person name="Ravi V."/>
            <person name="Maurya A.K."/>
            <person name="Lian M.M."/>
            <person name="Swann J.B."/>
            <person name="Ohta Y."/>
            <person name="Flajnik M.F."/>
            <person name="Sutoh Y."/>
            <person name="Kasahara M."/>
            <person name="Hoon S."/>
            <person name="Gangu V."/>
            <person name="Roy S.W."/>
            <person name="Irimia M."/>
            <person name="Korzh V."/>
            <person name="Kondrychyn I."/>
            <person name="Lim Z.W."/>
            <person name="Tay B.H."/>
            <person name="Tohari S."/>
            <person name="Kong K.W."/>
            <person name="Ho S."/>
            <person name="Lorente-Galdos B."/>
            <person name="Quilez J."/>
            <person name="Marques-Bonet T."/>
            <person name="Raney B.J."/>
            <person name="Ingham P.W."/>
            <person name="Tay A."/>
            <person name="Hillier L.W."/>
            <person name="Minx P."/>
            <person name="Boehm T."/>
            <person name="Wilson R.K."/>
            <person name="Brenner S."/>
            <person name="Warren W.C."/>
        </authorList>
    </citation>
    <scope>NUCLEOTIDE SEQUENCE [LARGE SCALE GENOMIC DNA]</scope>
</reference>
<evidence type="ECO:0000256" key="8">
    <source>
        <dbReference type="ARBA" id="ARBA00023136"/>
    </source>
</evidence>
<reference evidence="18" key="2">
    <citation type="journal article" date="2007" name="PLoS Biol.">
        <title>Survey sequencing and comparative analysis of the elephant shark (Callorhinchus milii) genome.</title>
        <authorList>
            <person name="Venkatesh B."/>
            <person name="Kirkness E.F."/>
            <person name="Loh Y.H."/>
            <person name="Halpern A.L."/>
            <person name="Lee A.P."/>
            <person name="Johnson J."/>
            <person name="Dandona N."/>
            <person name="Viswanathan L.D."/>
            <person name="Tay A."/>
            <person name="Venter J.C."/>
            <person name="Strausberg R.L."/>
            <person name="Brenner S."/>
        </authorList>
    </citation>
    <scope>NUCLEOTIDE SEQUENCE [LARGE SCALE GENOMIC DNA]</scope>
</reference>
<keyword evidence="9" id="KW-0564">Palmitate</keyword>
<evidence type="ECO:0000256" key="6">
    <source>
        <dbReference type="ARBA" id="ARBA00023034"/>
    </source>
</evidence>
<evidence type="ECO:0000313" key="18">
    <source>
        <dbReference type="Proteomes" id="UP000314986"/>
    </source>
</evidence>
<evidence type="ECO:0000256" key="5">
    <source>
        <dbReference type="ARBA" id="ARBA00022989"/>
    </source>
</evidence>
<dbReference type="Pfam" id="PF01529">
    <property type="entry name" value="DHHC"/>
    <property type="match status" value="1"/>
</dbReference>
<keyword evidence="8 14" id="KW-0472">Membrane</keyword>
<evidence type="ECO:0000256" key="7">
    <source>
        <dbReference type="ARBA" id="ARBA00023128"/>
    </source>
</evidence>
<dbReference type="PANTHER" id="PTHR12349">
    <property type="entry name" value="ANKYRIN REPEAT AND LEM DOMAIN-CONTAINING PROTEIN 2"/>
    <property type="match status" value="1"/>
</dbReference>